<dbReference type="EMBL" id="BSVB01000001">
    <property type="protein sequence ID" value="GMA94299.1"/>
    <property type="molecule type" value="Genomic_DNA"/>
</dbReference>
<sequence>MLDMVPSEWRWRLLLARDARTESARRRLAERAKAGELVRVVRGAYLPQDDWTSLDAEERYGMRIRAICATHPGIVLAHGAAAAAWGLPWIGPRASRFDVLTEGRAGSTSNIRRRIEPRGEVVTIDGMLVTGLARTVVDVARDGDLSRAVAVADAALNPRTRAQLAVRTGAPDLESELARVPFRHGEVRARHVVDFADGRSGSAGESASRVTIDRIGLPSAILQQPFPRSAGGCWLVDFWWPEFGLIGEFDGRQKYLDPAFRDGRSADEVVYDEKRREDELRRQCRAFVRWGWREARNPASLAALLRSVGAH</sequence>
<gene>
    <name evidence="1" type="ORF">GCM10025881_11230</name>
</gene>
<accession>A0ABQ6K4D1</accession>
<reference evidence="2" key="1">
    <citation type="journal article" date="2019" name="Int. J. Syst. Evol. Microbiol.">
        <title>The Global Catalogue of Microorganisms (GCM) 10K type strain sequencing project: providing services to taxonomists for standard genome sequencing and annotation.</title>
        <authorList>
            <consortium name="The Broad Institute Genomics Platform"/>
            <consortium name="The Broad Institute Genome Sequencing Center for Infectious Disease"/>
            <person name="Wu L."/>
            <person name="Ma J."/>
        </authorList>
    </citation>
    <scope>NUCLEOTIDE SEQUENCE [LARGE SCALE GENOMIC DNA]</scope>
    <source>
        <strain evidence="2">NBRC 108894</strain>
    </source>
</reference>
<keyword evidence="2" id="KW-1185">Reference proteome</keyword>
<name>A0ABQ6K4D1_9MICO</name>
<dbReference type="RefSeq" id="WP_284253271.1">
    <property type="nucleotide sequence ID" value="NZ_BAAAQO010000003.1"/>
</dbReference>
<organism evidence="1 2">
    <name type="scientific">Pseudolysinimonas kribbensis</name>
    <dbReference type="NCBI Taxonomy" id="433641"/>
    <lineage>
        <taxon>Bacteria</taxon>
        <taxon>Bacillati</taxon>
        <taxon>Actinomycetota</taxon>
        <taxon>Actinomycetes</taxon>
        <taxon>Micrococcales</taxon>
        <taxon>Microbacteriaceae</taxon>
        <taxon>Pseudolysinimonas</taxon>
    </lineage>
</organism>
<evidence type="ECO:0000313" key="1">
    <source>
        <dbReference type="EMBL" id="GMA94299.1"/>
    </source>
</evidence>
<protein>
    <submittedName>
        <fullName evidence="1">CTP synthase</fullName>
    </submittedName>
</protein>
<comment type="caution">
    <text evidence="1">The sequence shown here is derived from an EMBL/GenBank/DDBJ whole genome shotgun (WGS) entry which is preliminary data.</text>
</comment>
<evidence type="ECO:0000313" key="2">
    <source>
        <dbReference type="Proteomes" id="UP001157034"/>
    </source>
</evidence>
<dbReference type="Proteomes" id="UP001157034">
    <property type="component" value="Unassembled WGS sequence"/>
</dbReference>
<proteinExistence type="predicted"/>